<dbReference type="Proteomes" id="UP001501237">
    <property type="component" value="Unassembled WGS sequence"/>
</dbReference>
<name>A0ABP6QFQ5_9ACTN</name>
<keyword evidence="2" id="KW-0812">Transmembrane</keyword>
<evidence type="ECO:0008006" key="5">
    <source>
        <dbReference type="Google" id="ProtNLM"/>
    </source>
</evidence>
<organism evidence="3 4">
    <name type="scientific">Actinocorallia longicatena</name>
    <dbReference type="NCBI Taxonomy" id="111803"/>
    <lineage>
        <taxon>Bacteria</taxon>
        <taxon>Bacillati</taxon>
        <taxon>Actinomycetota</taxon>
        <taxon>Actinomycetes</taxon>
        <taxon>Streptosporangiales</taxon>
        <taxon>Thermomonosporaceae</taxon>
        <taxon>Actinocorallia</taxon>
    </lineage>
</organism>
<reference evidence="4" key="1">
    <citation type="journal article" date="2019" name="Int. J. Syst. Evol. Microbiol.">
        <title>The Global Catalogue of Microorganisms (GCM) 10K type strain sequencing project: providing services to taxonomists for standard genome sequencing and annotation.</title>
        <authorList>
            <consortium name="The Broad Institute Genomics Platform"/>
            <consortium name="The Broad Institute Genome Sequencing Center for Infectious Disease"/>
            <person name="Wu L."/>
            <person name="Ma J."/>
        </authorList>
    </citation>
    <scope>NUCLEOTIDE SEQUENCE [LARGE SCALE GENOMIC DNA]</scope>
    <source>
        <strain evidence="4">JCM 9377</strain>
    </source>
</reference>
<protein>
    <recommendedName>
        <fullName evidence="5">Capsular polysaccharide biosynthesis protein</fullName>
    </recommendedName>
</protein>
<feature type="transmembrane region" description="Helical" evidence="2">
    <location>
        <begin position="12"/>
        <end position="34"/>
    </location>
</feature>
<gene>
    <name evidence="3" type="ORF">GCM10010468_45800</name>
</gene>
<feature type="transmembrane region" description="Helical" evidence="2">
    <location>
        <begin position="159"/>
        <end position="179"/>
    </location>
</feature>
<dbReference type="RefSeq" id="WP_344831698.1">
    <property type="nucleotide sequence ID" value="NZ_BAAAUV010000011.1"/>
</dbReference>
<feature type="region of interest" description="Disordered" evidence="1">
    <location>
        <begin position="192"/>
        <end position="220"/>
    </location>
</feature>
<evidence type="ECO:0000313" key="4">
    <source>
        <dbReference type="Proteomes" id="UP001501237"/>
    </source>
</evidence>
<feature type="compositionally biased region" description="Basic and acidic residues" evidence="1">
    <location>
        <begin position="209"/>
        <end position="220"/>
    </location>
</feature>
<keyword evidence="2" id="KW-1133">Transmembrane helix</keyword>
<keyword evidence="2" id="KW-0472">Membrane</keyword>
<evidence type="ECO:0000256" key="1">
    <source>
        <dbReference type="SAM" id="MobiDB-lite"/>
    </source>
</evidence>
<evidence type="ECO:0000313" key="3">
    <source>
        <dbReference type="EMBL" id="GAA3220920.1"/>
    </source>
</evidence>
<comment type="caution">
    <text evidence="3">The sequence shown here is derived from an EMBL/GenBank/DDBJ whole genome shotgun (WGS) entry which is preliminary data.</text>
</comment>
<sequence>MRNLLKSRGVGWRFGTAAALLVLGVVAGTVYGLLSPRVYAANADVIVVADKDPGSPVAVNFAQVYGRLATQSGALRSATAAILPSSVDLAEHVKASASPETPLIRLGARADSPYRAVAYANTAASALVTFANTHRAETGVHLVMMNQAVESPRPVSPGLMLSVLIGGASGGLLAVLLIARQPGLHRRPAARAVPRQAGQSTAEIVEGTDGGREQAMETSR</sequence>
<accession>A0ABP6QFQ5</accession>
<dbReference type="EMBL" id="BAAAUV010000011">
    <property type="protein sequence ID" value="GAA3220920.1"/>
    <property type="molecule type" value="Genomic_DNA"/>
</dbReference>
<proteinExistence type="predicted"/>
<keyword evidence="4" id="KW-1185">Reference proteome</keyword>
<evidence type="ECO:0000256" key="2">
    <source>
        <dbReference type="SAM" id="Phobius"/>
    </source>
</evidence>